<dbReference type="CDD" id="cd08498">
    <property type="entry name" value="PBP2_NikA_DppA_OppA_like_2"/>
    <property type="match status" value="1"/>
</dbReference>
<sequence>MKVFSMKAKCLLIALSTFLVVTGCSSSPSGNQPSSSTTPTATDTKSAAPAKDTLIVAQDTDAGTMDPQKQGKIPDMSILSNIFDTLVTRDADNKLAPGLATEWKTINDTTWQFKLRQGVKFQDGEPFDANAVKFSIERLLNPATKSPIVELNTVKSVEIVDPYTVNFITTAPDPILPNKTTLFGGVMVPPKYIQEKGDDNFAKNPIGTGPYKFVSWQKDNRVEMEANPDYWRGAPKFKKLTFRIIPNPADMVAALKTGEIDIAASLSADVADQLKNESSVQVASNPWIRTFYISLDTTQDGPLAKKEVRQALNYAIDVDTMIKTVLGGHAARVSTLIPKQNFGIDTSLKPYEYNPDKAKQLLAQAGYPQGFSISLDATNADSNNVQAIAGQLAKVGVNVKINLMDSATLVGNITAKKSSPLYYIGNTGWTMDALSNFQSYIRSDRRYNRWKNAEADKLIDTEEQSVDPKVRQEAFNKLQALLKEEAPFIYLYQLDGIYGMRKNIQWTPSPTGVLNMYGASTK</sequence>
<keyword evidence="2" id="KW-0813">Transport</keyword>
<protein>
    <submittedName>
        <fullName evidence="7">ABC transporter substrate-binding protein</fullName>
    </submittedName>
</protein>
<dbReference type="PIRSF" id="PIRSF002741">
    <property type="entry name" value="MppA"/>
    <property type="match status" value="1"/>
</dbReference>
<comment type="caution">
    <text evidence="7">The sequence shown here is derived from an EMBL/GenBank/DDBJ whole genome shotgun (WGS) entry which is preliminary data.</text>
</comment>
<proteinExistence type="inferred from homology"/>
<dbReference type="InterPro" id="IPR039424">
    <property type="entry name" value="SBP_5"/>
</dbReference>
<feature type="signal peptide" evidence="5">
    <location>
        <begin position="1"/>
        <end position="26"/>
    </location>
</feature>
<keyword evidence="8" id="KW-1185">Reference proteome</keyword>
<dbReference type="Gene3D" id="3.10.105.10">
    <property type="entry name" value="Dipeptide-binding Protein, Domain 3"/>
    <property type="match status" value="1"/>
</dbReference>
<dbReference type="PANTHER" id="PTHR30290:SF9">
    <property type="entry name" value="OLIGOPEPTIDE-BINDING PROTEIN APPA"/>
    <property type="match status" value="1"/>
</dbReference>
<feature type="domain" description="Solute-binding protein family 5" evidence="6">
    <location>
        <begin position="94"/>
        <end position="444"/>
    </location>
</feature>
<dbReference type="Proteomes" id="UP000317036">
    <property type="component" value="Unassembled WGS sequence"/>
</dbReference>
<dbReference type="InterPro" id="IPR000914">
    <property type="entry name" value="SBP_5_dom"/>
</dbReference>
<dbReference type="Gene3D" id="3.40.190.10">
    <property type="entry name" value="Periplasmic binding protein-like II"/>
    <property type="match status" value="1"/>
</dbReference>
<name>A0A559JKA0_9BACL</name>
<dbReference type="GO" id="GO:1904680">
    <property type="term" value="F:peptide transmembrane transporter activity"/>
    <property type="evidence" value="ECO:0007669"/>
    <property type="project" value="TreeGrafter"/>
</dbReference>
<dbReference type="OrthoDB" id="9796817at2"/>
<dbReference type="GO" id="GO:0043190">
    <property type="term" value="C:ATP-binding cassette (ABC) transporter complex"/>
    <property type="evidence" value="ECO:0007669"/>
    <property type="project" value="InterPro"/>
</dbReference>
<dbReference type="Gene3D" id="3.90.76.10">
    <property type="entry name" value="Dipeptide-binding Protein, Domain 1"/>
    <property type="match status" value="1"/>
</dbReference>
<dbReference type="InterPro" id="IPR030678">
    <property type="entry name" value="Peptide/Ni-bd"/>
</dbReference>
<evidence type="ECO:0000256" key="4">
    <source>
        <dbReference type="SAM" id="MobiDB-lite"/>
    </source>
</evidence>
<feature type="chain" id="PRO_5038546428" evidence="5">
    <location>
        <begin position="27"/>
        <end position="522"/>
    </location>
</feature>
<evidence type="ECO:0000256" key="2">
    <source>
        <dbReference type="ARBA" id="ARBA00022448"/>
    </source>
</evidence>
<evidence type="ECO:0000313" key="7">
    <source>
        <dbReference type="EMBL" id="TVY00303.1"/>
    </source>
</evidence>
<reference evidence="7 8" key="1">
    <citation type="submission" date="2019-07" db="EMBL/GenBank/DDBJ databases">
        <authorList>
            <person name="Kim J."/>
        </authorList>
    </citation>
    <scope>NUCLEOTIDE SEQUENCE [LARGE SCALE GENOMIC DNA]</scope>
    <source>
        <strain evidence="7 8">JC52</strain>
    </source>
</reference>
<evidence type="ECO:0000256" key="3">
    <source>
        <dbReference type="ARBA" id="ARBA00022729"/>
    </source>
</evidence>
<evidence type="ECO:0000313" key="8">
    <source>
        <dbReference type="Proteomes" id="UP000317036"/>
    </source>
</evidence>
<dbReference type="AlphaFoldDB" id="A0A559JKA0"/>
<evidence type="ECO:0000256" key="5">
    <source>
        <dbReference type="SAM" id="SignalP"/>
    </source>
</evidence>
<dbReference type="PANTHER" id="PTHR30290">
    <property type="entry name" value="PERIPLASMIC BINDING COMPONENT OF ABC TRANSPORTER"/>
    <property type="match status" value="1"/>
</dbReference>
<dbReference type="RefSeq" id="WP_144854698.1">
    <property type="nucleotide sequence ID" value="NZ_VNJI01000076.1"/>
</dbReference>
<dbReference type="Pfam" id="PF00496">
    <property type="entry name" value="SBP_bac_5"/>
    <property type="match status" value="1"/>
</dbReference>
<evidence type="ECO:0000259" key="6">
    <source>
        <dbReference type="Pfam" id="PF00496"/>
    </source>
</evidence>
<dbReference type="GO" id="GO:0042597">
    <property type="term" value="C:periplasmic space"/>
    <property type="evidence" value="ECO:0007669"/>
    <property type="project" value="UniProtKB-ARBA"/>
</dbReference>
<dbReference type="EMBL" id="VNJI01000076">
    <property type="protein sequence ID" value="TVY00303.1"/>
    <property type="molecule type" value="Genomic_DNA"/>
</dbReference>
<comment type="similarity">
    <text evidence="1">Belongs to the bacterial solute-binding protein 5 family.</text>
</comment>
<accession>A0A559JKA0</accession>
<keyword evidence="3 5" id="KW-0732">Signal</keyword>
<dbReference type="GO" id="GO:0015833">
    <property type="term" value="P:peptide transport"/>
    <property type="evidence" value="ECO:0007669"/>
    <property type="project" value="TreeGrafter"/>
</dbReference>
<gene>
    <name evidence="7" type="ORF">FPZ49_33265</name>
</gene>
<dbReference type="SUPFAM" id="SSF53850">
    <property type="entry name" value="Periplasmic binding protein-like II"/>
    <property type="match status" value="1"/>
</dbReference>
<dbReference type="PROSITE" id="PS51257">
    <property type="entry name" value="PROKAR_LIPOPROTEIN"/>
    <property type="match status" value="1"/>
</dbReference>
<organism evidence="7 8">
    <name type="scientific">Paenibacillus cremeus</name>
    <dbReference type="NCBI Taxonomy" id="2163881"/>
    <lineage>
        <taxon>Bacteria</taxon>
        <taxon>Bacillati</taxon>
        <taxon>Bacillota</taxon>
        <taxon>Bacilli</taxon>
        <taxon>Bacillales</taxon>
        <taxon>Paenibacillaceae</taxon>
        <taxon>Paenibacillus</taxon>
    </lineage>
</organism>
<evidence type="ECO:0000256" key="1">
    <source>
        <dbReference type="ARBA" id="ARBA00005695"/>
    </source>
</evidence>
<feature type="region of interest" description="Disordered" evidence="4">
    <location>
        <begin position="26"/>
        <end position="50"/>
    </location>
</feature>